<comment type="caution">
    <text evidence="2">The sequence shown here is derived from an EMBL/GenBank/DDBJ whole genome shotgun (WGS) entry which is preliminary data.</text>
</comment>
<keyword evidence="3" id="KW-1185">Reference proteome</keyword>
<dbReference type="InterPro" id="IPR000182">
    <property type="entry name" value="GNAT_dom"/>
</dbReference>
<dbReference type="OrthoDB" id="9775804at2"/>
<reference evidence="2 3" key="1">
    <citation type="submission" date="2019-05" db="EMBL/GenBank/DDBJ databases">
        <title>Hymenobacter edaphi sp. nov., isolated from abandoned arsenic-contaminated farmland soil.</title>
        <authorList>
            <person name="Nie L."/>
        </authorList>
    </citation>
    <scope>NUCLEOTIDE SEQUENCE [LARGE SCALE GENOMIC DNA]</scope>
    <source>
        <strain evidence="2 3">1-3-3-8</strain>
    </source>
</reference>
<dbReference type="RefSeq" id="WP_138078136.1">
    <property type="nucleotide sequence ID" value="NZ_VAJM01000005.1"/>
</dbReference>
<dbReference type="InterPro" id="IPR053144">
    <property type="entry name" value="Acetyltransferase_Butenolide"/>
</dbReference>
<gene>
    <name evidence="2" type="ORF">FDY95_12655</name>
</gene>
<dbReference type="Proteomes" id="UP000305517">
    <property type="component" value="Unassembled WGS sequence"/>
</dbReference>
<accession>A0A5R8WQI9</accession>
<proteinExistence type="predicted"/>
<dbReference type="GO" id="GO:0016747">
    <property type="term" value="F:acyltransferase activity, transferring groups other than amino-acyl groups"/>
    <property type="evidence" value="ECO:0007669"/>
    <property type="project" value="InterPro"/>
</dbReference>
<dbReference type="PANTHER" id="PTHR43233:SF1">
    <property type="entry name" value="FAMILY N-ACETYLTRANSFERASE, PUTATIVE (AFU_ORTHOLOGUE AFUA_6G03350)-RELATED"/>
    <property type="match status" value="1"/>
</dbReference>
<dbReference type="CDD" id="cd04301">
    <property type="entry name" value="NAT_SF"/>
    <property type="match status" value="1"/>
</dbReference>
<feature type="domain" description="N-acetyltransferase" evidence="1">
    <location>
        <begin position="3"/>
        <end position="132"/>
    </location>
</feature>
<evidence type="ECO:0000313" key="2">
    <source>
        <dbReference type="EMBL" id="TLM92282.1"/>
    </source>
</evidence>
<dbReference type="PANTHER" id="PTHR43233">
    <property type="entry name" value="FAMILY N-ACETYLTRANSFERASE, PUTATIVE (AFU_ORTHOLOGUE AFUA_6G03350)-RELATED"/>
    <property type="match status" value="1"/>
</dbReference>
<organism evidence="2 3">
    <name type="scientific">Hymenobacter jeollabukensis</name>
    <dbReference type="NCBI Taxonomy" id="2025313"/>
    <lineage>
        <taxon>Bacteria</taxon>
        <taxon>Pseudomonadati</taxon>
        <taxon>Bacteroidota</taxon>
        <taxon>Cytophagia</taxon>
        <taxon>Cytophagales</taxon>
        <taxon>Hymenobacteraceae</taxon>
        <taxon>Hymenobacter</taxon>
    </lineage>
</organism>
<dbReference type="InterPro" id="IPR016181">
    <property type="entry name" value="Acyl_CoA_acyltransferase"/>
</dbReference>
<protein>
    <submittedName>
        <fullName evidence="2">GNAT family N-acetyltransferase</fullName>
    </submittedName>
</protein>
<dbReference type="Pfam" id="PF00583">
    <property type="entry name" value="Acetyltransf_1"/>
    <property type="match status" value="1"/>
</dbReference>
<keyword evidence="2" id="KW-0808">Transferase</keyword>
<name>A0A5R8WQI9_9BACT</name>
<dbReference type="EMBL" id="VAJM01000005">
    <property type="protein sequence ID" value="TLM92282.1"/>
    <property type="molecule type" value="Genomic_DNA"/>
</dbReference>
<dbReference type="SUPFAM" id="SSF55729">
    <property type="entry name" value="Acyl-CoA N-acyltransferases (Nat)"/>
    <property type="match status" value="1"/>
</dbReference>
<evidence type="ECO:0000259" key="1">
    <source>
        <dbReference type="PROSITE" id="PS51186"/>
    </source>
</evidence>
<dbReference type="AlphaFoldDB" id="A0A5R8WQI9"/>
<evidence type="ECO:0000313" key="3">
    <source>
        <dbReference type="Proteomes" id="UP000305517"/>
    </source>
</evidence>
<dbReference type="Gene3D" id="3.40.630.30">
    <property type="match status" value="1"/>
</dbReference>
<dbReference type="PROSITE" id="PS51186">
    <property type="entry name" value="GNAT"/>
    <property type="match status" value="1"/>
</dbReference>
<sequence length="132" mass="14978">MPITYHLDRTPTPKALTALYRSAGLRRPVDDPDRMAALVQHANLWATAWDDEQLVGVARSLTDFRWCCYLSDLAVYAGYQRQGIGRQLIEATKQRVGDECMVLLLSVDTALRYYPHVGMAAVDNGFILHRKR</sequence>